<dbReference type="AlphaFoldDB" id="A0A9P0IPX1"/>
<evidence type="ECO:0000313" key="2">
    <source>
        <dbReference type="Proteomes" id="UP001154329"/>
    </source>
</evidence>
<keyword evidence="2" id="KW-1185">Reference proteome</keyword>
<name>A0A9P0IPX1_APHGO</name>
<reference evidence="1" key="1">
    <citation type="submission" date="2022-02" db="EMBL/GenBank/DDBJ databases">
        <authorList>
            <person name="King R."/>
        </authorList>
    </citation>
    <scope>NUCLEOTIDE SEQUENCE</scope>
</reference>
<protein>
    <submittedName>
        <fullName evidence="1">Uncharacterized protein</fullName>
    </submittedName>
</protein>
<proteinExistence type="predicted"/>
<reference evidence="1" key="2">
    <citation type="submission" date="2022-10" db="EMBL/GenBank/DDBJ databases">
        <authorList>
            <consortium name="ENA_rothamsted_submissions"/>
            <consortium name="culmorum"/>
            <person name="King R."/>
        </authorList>
    </citation>
    <scope>NUCLEOTIDE SEQUENCE</scope>
</reference>
<organism evidence="1 2">
    <name type="scientific">Aphis gossypii</name>
    <name type="common">Cotton aphid</name>
    <dbReference type="NCBI Taxonomy" id="80765"/>
    <lineage>
        <taxon>Eukaryota</taxon>
        <taxon>Metazoa</taxon>
        <taxon>Ecdysozoa</taxon>
        <taxon>Arthropoda</taxon>
        <taxon>Hexapoda</taxon>
        <taxon>Insecta</taxon>
        <taxon>Pterygota</taxon>
        <taxon>Neoptera</taxon>
        <taxon>Paraneoptera</taxon>
        <taxon>Hemiptera</taxon>
        <taxon>Sternorrhyncha</taxon>
        <taxon>Aphidomorpha</taxon>
        <taxon>Aphidoidea</taxon>
        <taxon>Aphididae</taxon>
        <taxon>Aphidini</taxon>
        <taxon>Aphis</taxon>
        <taxon>Aphis</taxon>
    </lineage>
</organism>
<dbReference type="Proteomes" id="UP001154329">
    <property type="component" value="Chromosome 1"/>
</dbReference>
<evidence type="ECO:0000313" key="1">
    <source>
        <dbReference type="EMBL" id="CAH1712471.1"/>
    </source>
</evidence>
<sequence length="147" mass="17563">MHLFCTLSTHQIYPPQKKQPFELTQTILFFYLQLLIISQQAFNYNYTLILFQWFTNWKIKINESKSSFVTFALRPHNYPPITINNTIIPHSNEVKYLSLIFDRRLTWSYQLKDRRKTLNSRPLLRLNLALPLKLIPYKTLIHSGCMG</sequence>
<gene>
    <name evidence="1" type="ORF">APHIGO_LOCUS2017</name>
</gene>
<accession>A0A9P0IPX1</accession>
<dbReference type="EMBL" id="OU899034">
    <property type="protein sequence ID" value="CAH1712471.1"/>
    <property type="molecule type" value="Genomic_DNA"/>
</dbReference>